<dbReference type="Proteomes" id="UP000279760">
    <property type="component" value="Chromosome 1"/>
</dbReference>
<dbReference type="GO" id="GO:0005524">
    <property type="term" value="F:ATP binding"/>
    <property type="evidence" value="ECO:0007669"/>
    <property type="project" value="UniProtKB-KW"/>
</dbReference>
<organism evidence="7 8">
    <name type="scientific">Vibrio mediterranei</name>
    <dbReference type="NCBI Taxonomy" id="689"/>
    <lineage>
        <taxon>Bacteria</taxon>
        <taxon>Pseudomonadati</taxon>
        <taxon>Pseudomonadota</taxon>
        <taxon>Gammaproteobacteria</taxon>
        <taxon>Vibrionales</taxon>
        <taxon>Vibrionaceae</taxon>
        <taxon>Vibrio</taxon>
    </lineage>
</organism>
<dbReference type="SUPFAM" id="SSF90123">
    <property type="entry name" value="ABC transporter transmembrane region"/>
    <property type="match status" value="1"/>
</dbReference>
<keyword evidence="2" id="KW-0812">Transmembrane</keyword>
<dbReference type="PROSITE" id="PS50893">
    <property type="entry name" value="ABC_TRANSPORTER_2"/>
    <property type="match status" value="1"/>
</dbReference>
<dbReference type="PANTHER" id="PTHR43394">
    <property type="entry name" value="ATP-DEPENDENT PERMEASE MDL1, MITOCHONDRIAL"/>
    <property type="match status" value="1"/>
</dbReference>
<dbReference type="GO" id="GO:0030253">
    <property type="term" value="P:protein secretion by the type I secretion system"/>
    <property type="evidence" value="ECO:0007669"/>
    <property type="project" value="InterPro"/>
</dbReference>
<evidence type="ECO:0000256" key="1">
    <source>
        <dbReference type="ARBA" id="ARBA00004651"/>
    </source>
</evidence>
<keyword evidence="4" id="KW-0067">ATP-binding</keyword>
<dbReference type="PANTHER" id="PTHR43394:SF1">
    <property type="entry name" value="ATP-BINDING CASSETTE SUB-FAMILY B MEMBER 10, MITOCHONDRIAL"/>
    <property type="match status" value="1"/>
</dbReference>
<evidence type="ECO:0000256" key="3">
    <source>
        <dbReference type="ARBA" id="ARBA00022741"/>
    </source>
</evidence>
<dbReference type="EMBL" id="CP033577">
    <property type="protein sequence ID" value="AYV20048.1"/>
    <property type="molecule type" value="Genomic_DNA"/>
</dbReference>
<evidence type="ECO:0000313" key="8">
    <source>
        <dbReference type="Proteomes" id="UP000279760"/>
    </source>
</evidence>
<accession>A0A3G4V8B5</accession>
<dbReference type="Gene3D" id="1.20.1560.10">
    <property type="entry name" value="ABC transporter type 1, transmembrane domain"/>
    <property type="match status" value="1"/>
</dbReference>
<dbReference type="AlphaFoldDB" id="A0A3G4V8B5"/>
<dbReference type="NCBIfam" id="TIGR01842">
    <property type="entry name" value="type_I_sec_PrtD"/>
    <property type="match status" value="1"/>
</dbReference>
<evidence type="ECO:0000256" key="6">
    <source>
        <dbReference type="ARBA" id="ARBA00023136"/>
    </source>
</evidence>
<keyword evidence="6" id="KW-0472">Membrane</keyword>
<dbReference type="InterPro" id="IPR039421">
    <property type="entry name" value="Type_1_exporter"/>
</dbReference>
<dbReference type="InterPro" id="IPR003439">
    <property type="entry name" value="ABC_transporter-like_ATP-bd"/>
</dbReference>
<dbReference type="Pfam" id="PF00664">
    <property type="entry name" value="ABC_membrane"/>
    <property type="match status" value="1"/>
</dbReference>
<protein>
    <submittedName>
        <fullName evidence="7">Type I secretion system permease/ATPase</fullName>
    </submittedName>
</protein>
<dbReference type="SUPFAM" id="SSF52540">
    <property type="entry name" value="P-loop containing nucleoside triphosphate hydrolases"/>
    <property type="match status" value="1"/>
</dbReference>
<keyword evidence="3" id="KW-0547">Nucleotide-binding</keyword>
<dbReference type="GO" id="GO:0005886">
    <property type="term" value="C:plasma membrane"/>
    <property type="evidence" value="ECO:0007669"/>
    <property type="project" value="UniProtKB-SubCell"/>
</dbReference>
<dbReference type="GO" id="GO:0030256">
    <property type="term" value="C:type I protein secretion system complex"/>
    <property type="evidence" value="ECO:0007669"/>
    <property type="project" value="InterPro"/>
</dbReference>
<evidence type="ECO:0000313" key="7">
    <source>
        <dbReference type="EMBL" id="AYV20048.1"/>
    </source>
</evidence>
<keyword evidence="5" id="KW-1133">Transmembrane helix</keyword>
<gene>
    <name evidence="7" type="ORF">ECB94_01495</name>
</gene>
<reference evidence="7 8" key="1">
    <citation type="submission" date="2018-11" db="EMBL/GenBank/DDBJ databases">
        <title>Complete Genome Sequence of Vbrio mediterranei 117-T6: a Potential Pathogen Bacteria Isolated from the Conchocelis of Pyropia.</title>
        <authorList>
            <person name="Liu Q."/>
        </authorList>
    </citation>
    <scope>NUCLEOTIDE SEQUENCE [LARGE SCALE GENOMIC DNA]</scope>
    <source>
        <strain evidence="7 8">117-T6</strain>
    </source>
</reference>
<dbReference type="InterPro" id="IPR017871">
    <property type="entry name" value="ABC_transporter-like_CS"/>
</dbReference>
<dbReference type="Gene3D" id="3.40.50.300">
    <property type="entry name" value="P-loop containing nucleotide triphosphate hydrolases"/>
    <property type="match status" value="1"/>
</dbReference>
<dbReference type="InterPro" id="IPR010128">
    <property type="entry name" value="ATPase_T1SS_PrtD-like"/>
</dbReference>
<dbReference type="PROSITE" id="PS00211">
    <property type="entry name" value="ABC_TRANSPORTER_1"/>
    <property type="match status" value="1"/>
</dbReference>
<dbReference type="GO" id="GO:0015421">
    <property type="term" value="F:ABC-type oligopeptide transporter activity"/>
    <property type="evidence" value="ECO:0007669"/>
    <property type="project" value="TreeGrafter"/>
</dbReference>
<dbReference type="InterPro" id="IPR036640">
    <property type="entry name" value="ABC1_TM_sf"/>
</dbReference>
<dbReference type="GeneID" id="64086378"/>
<dbReference type="InterPro" id="IPR027417">
    <property type="entry name" value="P-loop_NTPase"/>
</dbReference>
<name>A0A3G4V8B5_9VIBR</name>
<dbReference type="GO" id="GO:0016887">
    <property type="term" value="F:ATP hydrolysis activity"/>
    <property type="evidence" value="ECO:0007669"/>
    <property type="project" value="InterPro"/>
</dbReference>
<evidence type="ECO:0000256" key="2">
    <source>
        <dbReference type="ARBA" id="ARBA00022692"/>
    </source>
</evidence>
<evidence type="ECO:0000256" key="4">
    <source>
        <dbReference type="ARBA" id="ARBA00022840"/>
    </source>
</evidence>
<dbReference type="InterPro" id="IPR011527">
    <property type="entry name" value="ABC1_TM_dom"/>
</dbReference>
<evidence type="ECO:0000256" key="5">
    <source>
        <dbReference type="ARBA" id="ARBA00022989"/>
    </source>
</evidence>
<sequence>MTSTLSKDAGSLNNTQYFKINKKVLIFITVVSIAVNVLFLVLPLFSMQVFDRVLSSESRETLVMLAIVALFLLSIQALLDWVRGQVMLRYGYGVEQQSADFAFNVSMLKSQQSNGIFSQSLTDLSRVKETLTSPGIFALFDAPFAPVFLAVMYLMHPLLGHFALAGATVLFVISIISMIVTKRLQNNASQHASTFNTLTSDWLKNAEIVQALGMNDNLVAKWRKESINPTVDKANADRISRAILALAKYARMLLQIGVLCVSVILVLENEVGAGVLIAASMIMSRVLAPVEQAIHNWQSWLEGWKAHQRLRKSYLEQPKEVVELPKIKGAVGFDKVFLGHQGSEKPLLEDLTFSIPAGASVAIVGGSGVGKSTLVKAILGLVKPVSGEVRIDGATLNQRQVSELGRQVGYVSQNSQLLSGTIAQNICRFDENVDAKDIVDAAKLAGVHEMILSLPNGYQTLVGALGIRLSGGQQQRIALARALYTKPALLILDEPDSNLDHPGQAALIDFIAHAHHKQITVIVISHRMSIIQHTSLCMVLGEGRLQQYGKTTEILNIPASSANSIGSVS</sequence>
<dbReference type="Pfam" id="PF00005">
    <property type="entry name" value="ABC_tran"/>
    <property type="match status" value="1"/>
</dbReference>
<comment type="subcellular location">
    <subcellularLocation>
        <location evidence="1">Cell membrane</location>
        <topology evidence="1">Multi-pass membrane protein</topology>
    </subcellularLocation>
</comment>
<dbReference type="SMART" id="SM00382">
    <property type="entry name" value="AAA"/>
    <property type="match status" value="1"/>
</dbReference>
<proteinExistence type="predicted"/>
<dbReference type="RefSeq" id="WP_124939815.1">
    <property type="nucleotide sequence ID" value="NZ_CP033577.1"/>
</dbReference>
<dbReference type="PROSITE" id="PS50929">
    <property type="entry name" value="ABC_TM1F"/>
    <property type="match status" value="1"/>
</dbReference>
<dbReference type="InterPro" id="IPR003593">
    <property type="entry name" value="AAA+_ATPase"/>
</dbReference>